<feature type="compositionally biased region" description="Basic and acidic residues" evidence="1">
    <location>
        <begin position="203"/>
        <end position="218"/>
    </location>
</feature>
<dbReference type="Pfam" id="PF24785">
    <property type="entry name" value="RXYLT1_C"/>
    <property type="match status" value="1"/>
</dbReference>
<evidence type="ECO:0000313" key="3">
    <source>
        <dbReference type="EMBL" id="CAB9514671.1"/>
    </source>
</evidence>
<dbReference type="OrthoDB" id="45254at2759"/>
<dbReference type="PANTHER" id="PTHR15576:SF1">
    <property type="entry name" value="RIBITOL-5-PHOSPHATE XYLOSYLTRANSFERASE 1"/>
    <property type="match status" value="1"/>
</dbReference>
<feature type="region of interest" description="Disordered" evidence="1">
    <location>
        <begin position="45"/>
        <end position="65"/>
    </location>
</feature>
<dbReference type="EMBL" id="CAICTM010000666">
    <property type="protein sequence ID" value="CAB9514671.1"/>
    <property type="molecule type" value="Genomic_DNA"/>
</dbReference>
<feature type="region of interest" description="Disordered" evidence="1">
    <location>
        <begin position="185"/>
        <end position="280"/>
    </location>
</feature>
<proteinExistence type="predicted"/>
<dbReference type="GO" id="GO:0120053">
    <property type="term" value="F:ribitol beta-1,4-xylosyltransferase activity"/>
    <property type="evidence" value="ECO:0007669"/>
    <property type="project" value="InterPro"/>
</dbReference>
<gene>
    <name evidence="3" type="ORF">SEMRO_667_G184240.1</name>
</gene>
<dbReference type="InterPro" id="IPR057538">
    <property type="entry name" value="RXYLT1_C"/>
</dbReference>
<name>A0A9N8E4S5_9STRA</name>
<feature type="compositionally biased region" description="Low complexity" evidence="1">
    <location>
        <begin position="235"/>
        <end position="247"/>
    </location>
</feature>
<dbReference type="GO" id="GO:0005794">
    <property type="term" value="C:Golgi apparatus"/>
    <property type="evidence" value="ECO:0007669"/>
    <property type="project" value="TreeGrafter"/>
</dbReference>
<evidence type="ECO:0000256" key="1">
    <source>
        <dbReference type="SAM" id="MobiDB-lite"/>
    </source>
</evidence>
<feature type="compositionally biased region" description="Basic and acidic residues" evidence="1">
    <location>
        <begin position="133"/>
        <end position="148"/>
    </location>
</feature>
<dbReference type="Proteomes" id="UP001153069">
    <property type="component" value="Unassembled WGS sequence"/>
</dbReference>
<protein>
    <recommendedName>
        <fullName evidence="2">RXYLT1 C-terminal domain-containing protein</fullName>
    </recommendedName>
</protein>
<comment type="caution">
    <text evidence="3">The sequence shown here is derived from an EMBL/GenBank/DDBJ whole genome shotgun (WGS) entry which is preliminary data.</text>
</comment>
<evidence type="ECO:0000259" key="2">
    <source>
        <dbReference type="Pfam" id="PF24785"/>
    </source>
</evidence>
<dbReference type="PANTHER" id="PTHR15576">
    <property type="entry name" value="RIBITOL-5-PHOSPHATE XYLOSYLTRANSFERASE 1"/>
    <property type="match status" value="1"/>
</dbReference>
<organism evidence="3 4">
    <name type="scientific">Seminavis robusta</name>
    <dbReference type="NCBI Taxonomy" id="568900"/>
    <lineage>
        <taxon>Eukaryota</taxon>
        <taxon>Sar</taxon>
        <taxon>Stramenopiles</taxon>
        <taxon>Ochrophyta</taxon>
        <taxon>Bacillariophyta</taxon>
        <taxon>Bacillariophyceae</taxon>
        <taxon>Bacillariophycidae</taxon>
        <taxon>Naviculales</taxon>
        <taxon>Naviculaceae</taxon>
        <taxon>Seminavis</taxon>
    </lineage>
</organism>
<evidence type="ECO:0000313" key="4">
    <source>
        <dbReference type="Proteomes" id="UP001153069"/>
    </source>
</evidence>
<keyword evidence="4" id="KW-1185">Reference proteome</keyword>
<dbReference type="GO" id="GO:0035269">
    <property type="term" value="P:protein O-linked glycosylation via mannose"/>
    <property type="evidence" value="ECO:0007669"/>
    <property type="project" value="InterPro"/>
</dbReference>
<sequence>MCFRKASLSISLFVAVVISSSGFYYNSRSFSYVLDYFELPTQLEPSGDFSTSTKEGNGKYDIDTPQPKMKKKLVVPDGQAMLRQKYSNWGIPLFSVDHQTYNNNNNNQQKSKQENKPPPPPLQQSKTSVSLRLDPEQVKKAKSGVDRKEVVHQLKQQIEQERASANKPQARVWKPPISVSTTINSIRQQQQQDPPPTTRKSRKEKEDRLDERKRERSDKRKRQREVKEQLKFKRQPQQQQQSQTTPKQRLRRSETAIETDNHEEDGDTNTTTAKEELIRGDPYTRETVAFAVLNDPNNAELAQKASNFYQYHFEQMKQLVNYTNALVWGTPDQAREYGAFLAYFQVDANEQPLYVVSEEQKQNADPSVFLHGRYIYCDNVCRMAQAFRKYERHYKAARQADNNNNQYAKTDPSNGHIMILGLNENWGSFSQTVVNKTVDWTEDLEHSWQQQGCSRQDIDDYLDNPNTKAVITTQFQIMNHPKVHSIPLGMVTIDSEWKDLMQVLYENQPRPLPAARQYYRLDPRPQLLMINSSPTETRSRMYDIVSKNFRKEGMVVRNSFKEYGFTEYRKELRRSKFILSPSGMGMDCYRHWEAMYMGTIPVIEHLNRDDGWYRTLDNLPVAMIDSYSNLTPHWLEQEYIRIMSRPLAYYEYERLTKDFWIKFYKSSLEPQLS</sequence>
<dbReference type="InterPro" id="IPR055286">
    <property type="entry name" value="RXYLT1-like"/>
</dbReference>
<accession>A0A9N8E4S5</accession>
<feature type="domain" description="RXYLT1 C-terminal" evidence="2">
    <location>
        <begin position="561"/>
        <end position="611"/>
    </location>
</feature>
<reference evidence="3" key="1">
    <citation type="submission" date="2020-06" db="EMBL/GenBank/DDBJ databases">
        <authorList>
            <consortium name="Plant Systems Biology data submission"/>
        </authorList>
    </citation>
    <scope>NUCLEOTIDE SEQUENCE</scope>
    <source>
        <strain evidence="3">D6</strain>
    </source>
</reference>
<feature type="region of interest" description="Disordered" evidence="1">
    <location>
        <begin position="97"/>
        <end position="148"/>
    </location>
</feature>
<dbReference type="AlphaFoldDB" id="A0A9N8E4S5"/>